<sequence length="524" mass="53385">MTALDAVRVPHARGGLPGVELRVSTLARLALAGTGGDRLRVTLTAASAALATLALLAAATVAAIEPPDLGGAGVDGLSHQYTNALLREPGLRPGVALVVLLLTLPVLALAGQCARIGAPARDRRLAAIRLAGGTPRQTVALAVVETGGAALLGVLAGVAVQLAARPLLHRPDARGRLPLPTDVLPSPAAYVAVLLGVPLLSMLAAAVLLRRVTATPFGVRRSATRRAPRPWPAALIVLGVGGHLALLPRVVGGGGASMVPFLMLPASALAILGVVLGVGWISATTGRLLLRFSRRPASLIAARDLIADPWHGSRTLGALLAAVLLGSGALVVRAWFVTTAEAHEAADAAYRELGGRPEGYLSFDEDFYVNSAESFALATLVALAVAAGGLLVALLERVFARRRAHSALLATGVPRGVLIRALAWRTLTPAVPAVALAVLIGAMLARGYAGDEVVVDGTLVEACEGAPPRCTAEVVSPDTVRPIDLPVVPLALLGTGALALITINLGVAARSVRTSATPGELRTP</sequence>
<feature type="transmembrane region" description="Helical" evidence="6">
    <location>
        <begin position="316"/>
        <end position="336"/>
    </location>
</feature>
<keyword evidence="4 6" id="KW-1133">Transmembrane helix</keyword>
<organism evidence="8 9">
    <name type="scientific">Streptomyces millisiae</name>
    <dbReference type="NCBI Taxonomy" id="3075542"/>
    <lineage>
        <taxon>Bacteria</taxon>
        <taxon>Bacillati</taxon>
        <taxon>Actinomycetota</taxon>
        <taxon>Actinomycetes</taxon>
        <taxon>Kitasatosporales</taxon>
        <taxon>Streptomycetaceae</taxon>
        <taxon>Streptomyces</taxon>
    </lineage>
</organism>
<feature type="transmembrane region" description="Helical" evidence="6">
    <location>
        <begin position="95"/>
        <end position="118"/>
    </location>
</feature>
<feature type="domain" description="ABC3 transporter permease C-terminal" evidence="7">
    <location>
        <begin position="378"/>
        <end position="507"/>
    </location>
</feature>
<dbReference type="InterPro" id="IPR003838">
    <property type="entry name" value="ABC3_permease_C"/>
</dbReference>
<feature type="transmembrane region" description="Helical" evidence="6">
    <location>
        <begin position="375"/>
        <end position="395"/>
    </location>
</feature>
<evidence type="ECO:0000259" key="7">
    <source>
        <dbReference type="Pfam" id="PF02687"/>
    </source>
</evidence>
<comment type="subcellular location">
    <subcellularLocation>
        <location evidence="1">Cell membrane</location>
        <topology evidence="1">Multi-pass membrane protein</topology>
    </subcellularLocation>
</comment>
<feature type="transmembrane region" description="Helical" evidence="6">
    <location>
        <begin position="487"/>
        <end position="507"/>
    </location>
</feature>
<evidence type="ECO:0000256" key="6">
    <source>
        <dbReference type="SAM" id="Phobius"/>
    </source>
</evidence>
<dbReference type="RefSeq" id="WP_311599058.1">
    <property type="nucleotide sequence ID" value="NZ_JAVREM010000015.1"/>
</dbReference>
<protein>
    <recommendedName>
        <fullName evidence="7">ABC3 transporter permease C-terminal domain-containing protein</fullName>
    </recommendedName>
</protein>
<keyword evidence="3 6" id="KW-0812">Transmembrane</keyword>
<name>A0ABU2LPX6_9ACTN</name>
<dbReference type="EMBL" id="JAVREM010000015">
    <property type="protein sequence ID" value="MDT0319643.1"/>
    <property type="molecule type" value="Genomic_DNA"/>
</dbReference>
<evidence type="ECO:0000256" key="5">
    <source>
        <dbReference type="ARBA" id="ARBA00023136"/>
    </source>
</evidence>
<evidence type="ECO:0000256" key="3">
    <source>
        <dbReference type="ARBA" id="ARBA00022692"/>
    </source>
</evidence>
<keyword evidence="9" id="KW-1185">Reference proteome</keyword>
<gene>
    <name evidence="8" type="ORF">RNC47_14990</name>
</gene>
<feature type="transmembrane region" description="Helical" evidence="6">
    <location>
        <begin position="41"/>
        <end position="64"/>
    </location>
</feature>
<evidence type="ECO:0000313" key="9">
    <source>
        <dbReference type="Proteomes" id="UP001183420"/>
    </source>
</evidence>
<feature type="transmembrane region" description="Helical" evidence="6">
    <location>
        <begin position="268"/>
        <end position="290"/>
    </location>
</feature>
<evidence type="ECO:0000256" key="4">
    <source>
        <dbReference type="ARBA" id="ARBA00022989"/>
    </source>
</evidence>
<dbReference type="Pfam" id="PF02687">
    <property type="entry name" value="FtsX"/>
    <property type="match status" value="2"/>
</dbReference>
<evidence type="ECO:0000313" key="8">
    <source>
        <dbReference type="EMBL" id="MDT0319643.1"/>
    </source>
</evidence>
<proteinExistence type="predicted"/>
<keyword evidence="2" id="KW-1003">Cell membrane</keyword>
<evidence type="ECO:0000256" key="1">
    <source>
        <dbReference type="ARBA" id="ARBA00004651"/>
    </source>
</evidence>
<feature type="transmembrane region" description="Helical" evidence="6">
    <location>
        <begin position="188"/>
        <end position="209"/>
    </location>
</feature>
<feature type="transmembrane region" description="Helical" evidence="6">
    <location>
        <begin position="230"/>
        <end position="248"/>
    </location>
</feature>
<feature type="transmembrane region" description="Helical" evidence="6">
    <location>
        <begin position="430"/>
        <end position="449"/>
    </location>
</feature>
<accession>A0ABU2LPX6</accession>
<dbReference type="Proteomes" id="UP001183420">
    <property type="component" value="Unassembled WGS sequence"/>
</dbReference>
<keyword evidence="5 6" id="KW-0472">Membrane</keyword>
<reference evidence="9" key="1">
    <citation type="submission" date="2023-07" db="EMBL/GenBank/DDBJ databases">
        <title>30 novel species of actinomycetes from the DSMZ collection.</title>
        <authorList>
            <person name="Nouioui I."/>
        </authorList>
    </citation>
    <scope>NUCLEOTIDE SEQUENCE [LARGE SCALE GENOMIC DNA]</scope>
    <source>
        <strain evidence="9">DSM 44918</strain>
    </source>
</reference>
<feature type="domain" description="ABC3 transporter permease C-terminal" evidence="7">
    <location>
        <begin position="108"/>
        <end position="215"/>
    </location>
</feature>
<evidence type="ECO:0000256" key="2">
    <source>
        <dbReference type="ARBA" id="ARBA00022475"/>
    </source>
</evidence>
<comment type="caution">
    <text evidence="8">The sequence shown here is derived from an EMBL/GenBank/DDBJ whole genome shotgun (WGS) entry which is preliminary data.</text>
</comment>
<feature type="transmembrane region" description="Helical" evidence="6">
    <location>
        <begin position="139"/>
        <end position="168"/>
    </location>
</feature>